<protein>
    <submittedName>
        <fullName evidence="2">Uncharacterized protein</fullName>
    </submittedName>
</protein>
<reference evidence="3 4" key="2">
    <citation type="submission" date="2024-07" db="EMBL/GenBank/DDBJ databases">
        <authorList>
            <person name="Akdeniz Z."/>
        </authorList>
    </citation>
    <scope>NUCLEOTIDE SEQUENCE [LARGE SCALE GENOMIC DNA]</scope>
</reference>
<dbReference type="AlphaFoldDB" id="A0AA86U8Q8"/>
<reference evidence="2" key="1">
    <citation type="submission" date="2023-06" db="EMBL/GenBank/DDBJ databases">
        <authorList>
            <person name="Kurt Z."/>
        </authorList>
    </citation>
    <scope>NUCLEOTIDE SEQUENCE</scope>
</reference>
<gene>
    <name evidence="3" type="ORF">HINF_LOCUS23349</name>
    <name evidence="2" type="ORF">HINF_LOCUS33284</name>
</gene>
<evidence type="ECO:0000256" key="1">
    <source>
        <dbReference type="SAM" id="Phobius"/>
    </source>
</evidence>
<proteinExistence type="predicted"/>
<name>A0AA86U8Q8_9EUKA</name>
<comment type="caution">
    <text evidence="2">The sequence shown here is derived from an EMBL/GenBank/DDBJ whole genome shotgun (WGS) entry which is preliminary data.</text>
</comment>
<evidence type="ECO:0000313" key="3">
    <source>
        <dbReference type="EMBL" id="CAL6012527.1"/>
    </source>
</evidence>
<keyword evidence="1" id="KW-1133">Transmembrane helix</keyword>
<dbReference type="EMBL" id="CAXDID020000066">
    <property type="protein sequence ID" value="CAL6012527.1"/>
    <property type="molecule type" value="Genomic_DNA"/>
</dbReference>
<keyword evidence="1" id="KW-0472">Membrane</keyword>
<keyword evidence="1" id="KW-0812">Transmembrane</keyword>
<dbReference type="Proteomes" id="UP001642409">
    <property type="component" value="Unassembled WGS sequence"/>
</dbReference>
<sequence length="305" mass="35842">MNDQYPLEIFQPSTLVEIRNHPNILNSKSLYIYILLNIVTQLSFINIKTTECQMYLLFLLEFFVNYYQFVYQGIVWGDGNKYSTSPVKQSSKQKHPVLPYTKGQVEAIIIYVSYVLRSIDENMTYNYLSISSYLIELYFAHLRQVCNNNNTPENIERCVQDDYLRRVLELQYQINNETTRQGKKRSSEFHSQNGGTKIDIDLMKYSIHTGRNLYDYVMAGEEQNPNFPSVDQAFSKTLVFDRFMNFVQYIEIEHWEVVPGRIICSKLIDKLTMSGYNRQGRLALIMHAACISQNEVQFSDFLFED</sequence>
<accession>A0AA86U8Q8</accession>
<feature type="transmembrane region" description="Helical" evidence="1">
    <location>
        <begin position="30"/>
        <end position="47"/>
    </location>
</feature>
<dbReference type="EMBL" id="CATOUU010000747">
    <property type="protein sequence ID" value="CAI9945639.1"/>
    <property type="molecule type" value="Genomic_DNA"/>
</dbReference>
<feature type="transmembrane region" description="Helical" evidence="1">
    <location>
        <begin position="54"/>
        <end position="76"/>
    </location>
</feature>
<evidence type="ECO:0000313" key="4">
    <source>
        <dbReference type="Proteomes" id="UP001642409"/>
    </source>
</evidence>
<keyword evidence="4" id="KW-1185">Reference proteome</keyword>
<evidence type="ECO:0000313" key="2">
    <source>
        <dbReference type="EMBL" id="CAI9945639.1"/>
    </source>
</evidence>
<organism evidence="2">
    <name type="scientific">Hexamita inflata</name>
    <dbReference type="NCBI Taxonomy" id="28002"/>
    <lineage>
        <taxon>Eukaryota</taxon>
        <taxon>Metamonada</taxon>
        <taxon>Diplomonadida</taxon>
        <taxon>Hexamitidae</taxon>
        <taxon>Hexamitinae</taxon>
        <taxon>Hexamita</taxon>
    </lineage>
</organism>